<accession>A0ACA9YA91</accession>
<protein>
    <submittedName>
        <fullName evidence="1">Uncharacterized protein</fullName>
    </submittedName>
</protein>
<dbReference type="Proteomes" id="UP001152531">
    <property type="component" value="Unassembled WGS sequence"/>
</dbReference>
<gene>
    <name evidence="1" type="ORF">CLIB1444_07S04676</name>
</gene>
<sequence>MSITTNDSFLQWDPAQVSNFINSISSEDKLGTLFLENNIEGSLLPFITTDHLKEIGIESLCSRLSIKKKISELINSHYEKNPPKSFNDPEYKLNNININNNYINFESLNLSTVLMKDMIKKVTISLQHHQSQSSSPVENQQMDIKKLNDNFVRLKSDLIPVIRLLKDSKPLPTPTLDPGHGNLANLDSPTYSISSSHSTNSNTLLDSLQDALHTSQSNSNRNSNPLPSPTQSNRFSSGSLLSLGTGKIAQSSNGSTTMLSNVNNSNTNTIDLNNYTNNSNTSSGNIVNPKSRPRLIESKSTSSAATYSQPSMTPKVSRKHSSSTGSTSLGQLPTTSSQSTQSFANAEPLKQLRASTDDSCLKILQQAMKRHHVPRDDWSKYVLVICYGDKERILKLAEKPVPIFKELQELGKHPAIMLRQLAETTVENNDNDLYEDSRIGDDIPGGTL</sequence>
<keyword evidence="2" id="KW-1185">Reference proteome</keyword>
<evidence type="ECO:0000313" key="2">
    <source>
        <dbReference type="Proteomes" id="UP001152531"/>
    </source>
</evidence>
<name>A0ACA9YA91_9ASCO</name>
<comment type="caution">
    <text evidence="1">The sequence shown here is derived from an EMBL/GenBank/DDBJ whole genome shotgun (WGS) entry which is preliminary data.</text>
</comment>
<organism evidence="1 2">
    <name type="scientific">[Candida] jaroonii</name>
    <dbReference type="NCBI Taxonomy" id="467808"/>
    <lineage>
        <taxon>Eukaryota</taxon>
        <taxon>Fungi</taxon>
        <taxon>Dikarya</taxon>
        <taxon>Ascomycota</taxon>
        <taxon>Saccharomycotina</taxon>
        <taxon>Pichiomycetes</taxon>
        <taxon>Debaryomycetaceae</taxon>
        <taxon>Yamadazyma</taxon>
    </lineage>
</organism>
<evidence type="ECO:0000313" key="1">
    <source>
        <dbReference type="EMBL" id="CAH6721887.1"/>
    </source>
</evidence>
<dbReference type="EMBL" id="CALSDN010000007">
    <property type="protein sequence ID" value="CAH6721887.1"/>
    <property type="molecule type" value="Genomic_DNA"/>
</dbReference>
<proteinExistence type="predicted"/>
<reference evidence="1" key="1">
    <citation type="submission" date="2022-06" db="EMBL/GenBank/DDBJ databases">
        <authorList>
            <person name="Legras J.-L."/>
            <person name="Devillers H."/>
            <person name="Grondin C."/>
        </authorList>
    </citation>
    <scope>NUCLEOTIDE SEQUENCE</scope>
    <source>
        <strain evidence="1">CLIB 1444</strain>
    </source>
</reference>